<evidence type="ECO:0000313" key="1">
    <source>
        <dbReference type="EMBL" id="SDZ67127.1"/>
    </source>
</evidence>
<reference evidence="2" key="1">
    <citation type="submission" date="2016-10" db="EMBL/GenBank/DDBJ databases">
        <authorList>
            <person name="Varghese N."/>
            <person name="Submissions S."/>
        </authorList>
    </citation>
    <scope>NUCLEOTIDE SEQUENCE [LARGE SCALE GENOMIC DNA]</scope>
    <source>
        <strain evidence="2">DSM 44718</strain>
    </source>
</reference>
<organism evidence="1 2">
    <name type="scientific">Asanoa ishikariensis</name>
    <dbReference type="NCBI Taxonomy" id="137265"/>
    <lineage>
        <taxon>Bacteria</taxon>
        <taxon>Bacillati</taxon>
        <taxon>Actinomycetota</taxon>
        <taxon>Actinomycetes</taxon>
        <taxon>Micromonosporales</taxon>
        <taxon>Micromonosporaceae</taxon>
        <taxon>Asanoa</taxon>
    </lineage>
</organism>
<keyword evidence="2" id="KW-1185">Reference proteome</keyword>
<dbReference type="InterPro" id="IPR021452">
    <property type="entry name" value="DUF3103"/>
</dbReference>
<sequence>MIVYRFMFGYATIDRLTRELTVTLRDPSAILRAAGESVDLSMVDAGSRFRRAVERANADVAAAKGLPAGAVLLVEVDTAKALDLGVTVIKSELAARGRLAAAPTRARAAGYWATKVNAVRLSDDEEPWIKGGAEIFSVVTGFGLDGVPRADIVQMPYRDNDGTTYYPNQLLVHFSAYKYNLTDVVMMGDDGDTNYQALA</sequence>
<proteinExistence type="predicted"/>
<protein>
    <submittedName>
        <fullName evidence="1">Uncharacterized protein</fullName>
    </submittedName>
</protein>
<accession>A0A1H3UXP2</accession>
<dbReference type="STRING" id="137265.SAMN05421684_8355"/>
<gene>
    <name evidence="1" type="ORF">SAMN05421684_8355</name>
</gene>
<dbReference type="Proteomes" id="UP000199632">
    <property type="component" value="Unassembled WGS sequence"/>
</dbReference>
<evidence type="ECO:0000313" key="2">
    <source>
        <dbReference type="Proteomes" id="UP000199632"/>
    </source>
</evidence>
<dbReference type="EMBL" id="FNQB01000007">
    <property type="protein sequence ID" value="SDZ67127.1"/>
    <property type="molecule type" value="Genomic_DNA"/>
</dbReference>
<dbReference type="AlphaFoldDB" id="A0A1H3UXP2"/>
<dbReference type="Pfam" id="PF11301">
    <property type="entry name" value="DUF3103"/>
    <property type="match status" value="1"/>
</dbReference>
<name>A0A1H3UXP2_9ACTN</name>